<dbReference type="AlphaFoldDB" id="A0A8W8P4N4"/>
<feature type="compositionally biased region" description="Basic and acidic residues" evidence="1">
    <location>
        <begin position="119"/>
        <end position="129"/>
    </location>
</feature>
<feature type="compositionally biased region" description="Polar residues" evidence="1">
    <location>
        <begin position="320"/>
        <end position="343"/>
    </location>
</feature>
<feature type="region of interest" description="Disordered" evidence="1">
    <location>
        <begin position="276"/>
        <end position="343"/>
    </location>
</feature>
<evidence type="ECO:0000313" key="2">
    <source>
        <dbReference type="EnsemblMetazoa" id="G9833.1:cds"/>
    </source>
</evidence>
<sequence>MSQYLMDLSGSEEEQESQQSLHLELEDTEIDSLECSDVDSNVTPTPTKKKKRARVLRPLSPNIDAGSDSDSILKSKEKRTQSSWNKEYEATRTPSTCGKKSSLGALRRSPRKRPSSTREMMEESDKEFETDADTPSSSWTMTSALRRSPRKKQSTREKVQTNVEKGQKTPRGIQLPSENSHELVLQGLPLVRNNVKECYTCGEDRELAWDFKKRFNDEANAEMTEFIKKSVKGVAPDVSSEVLEAAVKRYFTSKKEGATRKAKNKDVLHKQRQATYERKKEKVRRRLAATDKRRTGQRRRGPPDFETSPEFEESWKQIEKQTPSFSKSSIVPQKGATQSSKVVVQDSTGPTVLKNLLSGTVKKEQTTTSPFNEKAENVKTTIIPLVPVLAENDHIKTELPFKRYSACTSSVSTPSYSPAHDENWPPTLTDSTTLAANAEDSILTTFRRNNKKKFKALEKRFSEPLAVASRELEVLKSLQKQMALDLQQSEIILNYLASKYGEPEKKRAKFSSS</sequence>
<dbReference type="Proteomes" id="UP000005408">
    <property type="component" value="Unassembled WGS sequence"/>
</dbReference>
<evidence type="ECO:0000256" key="1">
    <source>
        <dbReference type="SAM" id="MobiDB-lite"/>
    </source>
</evidence>
<keyword evidence="3" id="KW-1185">Reference proteome</keyword>
<protein>
    <submittedName>
        <fullName evidence="2">Uncharacterized protein</fullName>
    </submittedName>
</protein>
<feature type="compositionally biased region" description="Basic and acidic residues" evidence="1">
    <location>
        <begin position="71"/>
        <end position="90"/>
    </location>
</feature>
<feature type="compositionally biased region" description="Acidic residues" evidence="1">
    <location>
        <begin position="26"/>
        <end position="37"/>
    </location>
</feature>
<proteinExistence type="predicted"/>
<feature type="region of interest" description="Disordered" evidence="1">
    <location>
        <begin position="1"/>
        <end position="178"/>
    </location>
</feature>
<reference evidence="2" key="1">
    <citation type="submission" date="2022-08" db="UniProtKB">
        <authorList>
            <consortium name="EnsemblMetazoa"/>
        </authorList>
    </citation>
    <scope>IDENTIFICATION</scope>
    <source>
        <strain evidence="2">05x7-T-G4-1.051#20</strain>
    </source>
</reference>
<organism evidence="2 3">
    <name type="scientific">Magallana gigas</name>
    <name type="common">Pacific oyster</name>
    <name type="synonym">Crassostrea gigas</name>
    <dbReference type="NCBI Taxonomy" id="29159"/>
    <lineage>
        <taxon>Eukaryota</taxon>
        <taxon>Metazoa</taxon>
        <taxon>Spiralia</taxon>
        <taxon>Lophotrochozoa</taxon>
        <taxon>Mollusca</taxon>
        <taxon>Bivalvia</taxon>
        <taxon>Autobranchia</taxon>
        <taxon>Pteriomorphia</taxon>
        <taxon>Ostreida</taxon>
        <taxon>Ostreoidea</taxon>
        <taxon>Ostreidae</taxon>
        <taxon>Magallana</taxon>
    </lineage>
</organism>
<accession>A0A8W8P4N4</accession>
<feature type="compositionally biased region" description="Polar residues" evidence="1">
    <location>
        <begin position="133"/>
        <end position="145"/>
    </location>
</feature>
<name>A0A8W8P4N4_MAGGI</name>
<evidence type="ECO:0000313" key="3">
    <source>
        <dbReference type="Proteomes" id="UP000005408"/>
    </source>
</evidence>
<dbReference type="EnsemblMetazoa" id="G9833.1">
    <property type="protein sequence ID" value="G9833.1:cds"/>
    <property type="gene ID" value="G9833"/>
</dbReference>